<keyword evidence="1" id="KW-1133">Transmembrane helix</keyword>
<keyword evidence="1" id="KW-0472">Membrane</keyword>
<dbReference type="RefSeq" id="WP_386833439.1">
    <property type="nucleotide sequence ID" value="NZ_JBHUNP010000001.1"/>
</dbReference>
<accession>A0ABW5QKM6</accession>
<comment type="caution">
    <text evidence="2">The sequence shown here is derived from an EMBL/GenBank/DDBJ whole genome shotgun (WGS) entry which is preliminary data.</text>
</comment>
<keyword evidence="3" id="KW-1185">Reference proteome</keyword>
<dbReference type="EMBL" id="JBHUNP010000001">
    <property type="protein sequence ID" value="MFD2648302.1"/>
    <property type="molecule type" value="Genomic_DNA"/>
</dbReference>
<proteinExistence type="predicted"/>
<organism evidence="2 3">
    <name type="scientific">Devosia albogilva</name>
    <dbReference type="NCBI Taxonomy" id="429726"/>
    <lineage>
        <taxon>Bacteria</taxon>
        <taxon>Pseudomonadati</taxon>
        <taxon>Pseudomonadota</taxon>
        <taxon>Alphaproteobacteria</taxon>
        <taxon>Hyphomicrobiales</taxon>
        <taxon>Devosiaceae</taxon>
        <taxon>Devosia</taxon>
    </lineage>
</organism>
<evidence type="ECO:0000313" key="2">
    <source>
        <dbReference type="EMBL" id="MFD2648302.1"/>
    </source>
</evidence>
<protein>
    <submittedName>
        <fullName evidence="2">Anti-sigma factor family protein</fullName>
    </submittedName>
</protein>
<feature type="transmembrane region" description="Helical" evidence="1">
    <location>
        <begin position="81"/>
        <end position="101"/>
    </location>
</feature>
<gene>
    <name evidence="2" type="ORF">ACFSX5_10915</name>
</gene>
<evidence type="ECO:0000313" key="3">
    <source>
        <dbReference type="Proteomes" id="UP001597521"/>
    </source>
</evidence>
<sequence length="258" mass="27547">MTVTREQLMAYADGQLPEGERVAVETWLGANPEAAAEVAMIVRQNDAIRTLFAPAGAEPLPEALRAATAATRVGRRRRQMMLRAAAAVVLVGIGLGVGWFGRPLIERQPAYELLVADALRAHSVFVAENRHAVEVPGSEGEHLSTWLSNRLETQLGMPDLTAEGLTLVGGRLLPGEPELGGRAAQLMYEDAGGQRVTIYVTAALPGGAEEYEHVEAGPAAAVYWADGRITCTVIGTLPPERMQTVARTVFAQMKGVEA</sequence>
<name>A0ABW5QKM6_9HYPH</name>
<evidence type="ECO:0000256" key="1">
    <source>
        <dbReference type="SAM" id="Phobius"/>
    </source>
</evidence>
<dbReference type="Proteomes" id="UP001597521">
    <property type="component" value="Unassembled WGS sequence"/>
</dbReference>
<keyword evidence="1" id="KW-0812">Transmembrane</keyword>
<reference evidence="3" key="1">
    <citation type="journal article" date="2019" name="Int. J. Syst. Evol. Microbiol.">
        <title>The Global Catalogue of Microorganisms (GCM) 10K type strain sequencing project: providing services to taxonomists for standard genome sequencing and annotation.</title>
        <authorList>
            <consortium name="The Broad Institute Genomics Platform"/>
            <consortium name="The Broad Institute Genome Sequencing Center for Infectious Disease"/>
            <person name="Wu L."/>
            <person name="Ma J."/>
        </authorList>
    </citation>
    <scope>NUCLEOTIDE SEQUENCE [LARGE SCALE GENOMIC DNA]</scope>
    <source>
        <strain evidence="3">CCM 7427</strain>
    </source>
</reference>
<dbReference type="Gene3D" id="1.10.10.1320">
    <property type="entry name" value="Anti-sigma factor, zinc-finger domain"/>
    <property type="match status" value="1"/>
</dbReference>
<dbReference type="InterPro" id="IPR041916">
    <property type="entry name" value="Anti_sigma_zinc_sf"/>
</dbReference>